<accession>A0A1Y1IL86</accession>
<protein>
    <submittedName>
        <fullName evidence="3">Uncharacterized protein</fullName>
    </submittedName>
</protein>
<organism evidence="3 4">
    <name type="scientific">Klebsormidium nitens</name>
    <name type="common">Green alga</name>
    <name type="synonym">Ulothrix nitens</name>
    <dbReference type="NCBI Taxonomy" id="105231"/>
    <lineage>
        <taxon>Eukaryota</taxon>
        <taxon>Viridiplantae</taxon>
        <taxon>Streptophyta</taxon>
        <taxon>Klebsormidiophyceae</taxon>
        <taxon>Klebsormidiales</taxon>
        <taxon>Klebsormidiaceae</taxon>
        <taxon>Klebsormidium</taxon>
    </lineage>
</organism>
<sequence length="728" mass="80466">MPSLASGTPPKGRAREILDELSALEGHKHRSPSGLLKRRSSRSPQFGLPVSVVKHAAERKVTGGATSPLSMHSISAKPSFFDGLSAVNVHKIAVSLDTERDEGEENGSATGGAQLVRVMPAERDTERSVPVKSTSRDNTKLHTGERTDTFSDSQRAGSVEGHSVDPSFVGEEQRAKATASLLRRGTISQTTEVGRTDLASEVIRLQDESAAAHRSSEAAHQAAAALQKAVDESRSQACLLKKEAELANQAADVSRQEADEAKAEVEELRGSLEEMQMVVQMMKDASKSQEEGISQEVVRLNTEVRDERKKRKAAEGTCIELQKEVDRLHQENEDARLRLESLQESEDARASASDQLTAAQAANDALEQELKRCQKKLSELSRQDKDSELRLRNIEEENEGLSAANAKLLKKVKSLGLKVDALRAGVGPDLQEDADHEARITKLQVRKQALKARVRELESQLLEADDECREARTKYISLGIKVEELLQEEALTQELVMQEKDRGRISLEEQLEQARAVVQALKERNAVLERGLAASEEELVRQSRWANHTASQLQQSLVKLTHLERIDGGTVRMNGMELESYAEMIELQANEVRRAAEECASAQHKASVLESGFLQLRALCDELQCELVRSAREAEFWRNAAEEAERGRKDAREEAAQAIEKSIRLERLLEERQLEICLRLARLLLCRRISTGKGATYGLHPIIAQGTGTFALPAETKSALSDDHDDSL</sequence>
<evidence type="ECO:0000313" key="3">
    <source>
        <dbReference type="EMBL" id="GAQ89526.1"/>
    </source>
</evidence>
<feature type="coiled-coil region" evidence="1">
    <location>
        <begin position="504"/>
        <end position="538"/>
    </location>
</feature>
<feature type="coiled-coil region" evidence="1">
    <location>
        <begin position="634"/>
        <end position="668"/>
    </location>
</feature>
<keyword evidence="1" id="KW-0175">Coiled coil</keyword>
<dbReference type="EMBL" id="DF237482">
    <property type="protein sequence ID" value="GAQ89526.1"/>
    <property type="molecule type" value="Genomic_DNA"/>
</dbReference>
<keyword evidence="4" id="KW-1185">Reference proteome</keyword>
<name>A0A1Y1IL86_KLENI</name>
<reference evidence="3 4" key="1">
    <citation type="journal article" date="2014" name="Nat. Commun.">
        <title>Klebsormidium flaccidum genome reveals primary factors for plant terrestrial adaptation.</title>
        <authorList>
            <person name="Hori K."/>
            <person name="Maruyama F."/>
            <person name="Fujisawa T."/>
            <person name="Togashi T."/>
            <person name="Yamamoto N."/>
            <person name="Seo M."/>
            <person name="Sato S."/>
            <person name="Yamada T."/>
            <person name="Mori H."/>
            <person name="Tajima N."/>
            <person name="Moriyama T."/>
            <person name="Ikeuchi M."/>
            <person name="Watanabe M."/>
            <person name="Wada H."/>
            <person name="Kobayashi K."/>
            <person name="Saito M."/>
            <person name="Masuda T."/>
            <person name="Sasaki-Sekimoto Y."/>
            <person name="Mashiguchi K."/>
            <person name="Awai K."/>
            <person name="Shimojima M."/>
            <person name="Masuda S."/>
            <person name="Iwai M."/>
            <person name="Nobusawa T."/>
            <person name="Narise T."/>
            <person name="Kondo S."/>
            <person name="Saito H."/>
            <person name="Sato R."/>
            <person name="Murakawa M."/>
            <person name="Ihara Y."/>
            <person name="Oshima-Yamada Y."/>
            <person name="Ohtaka K."/>
            <person name="Satoh M."/>
            <person name="Sonobe K."/>
            <person name="Ishii M."/>
            <person name="Ohtani R."/>
            <person name="Kanamori-Sato M."/>
            <person name="Honoki R."/>
            <person name="Miyazaki D."/>
            <person name="Mochizuki H."/>
            <person name="Umetsu J."/>
            <person name="Higashi K."/>
            <person name="Shibata D."/>
            <person name="Kamiya Y."/>
            <person name="Sato N."/>
            <person name="Nakamura Y."/>
            <person name="Tabata S."/>
            <person name="Ida S."/>
            <person name="Kurokawa K."/>
            <person name="Ohta H."/>
        </authorList>
    </citation>
    <scope>NUCLEOTIDE SEQUENCE [LARGE SCALE GENOMIC DNA]</scope>
    <source>
        <strain evidence="3 4">NIES-2285</strain>
    </source>
</reference>
<gene>
    <name evidence="3" type="ORF">KFL_005330010</name>
</gene>
<dbReference type="Proteomes" id="UP000054558">
    <property type="component" value="Unassembled WGS sequence"/>
</dbReference>
<dbReference type="AlphaFoldDB" id="A0A1Y1IL86"/>
<feature type="coiled-coil region" evidence="1">
    <location>
        <begin position="244"/>
        <end position="278"/>
    </location>
</feature>
<feature type="region of interest" description="Disordered" evidence="2">
    <location>
        <begin position="342"/>
        <end position="361"/>
    </location>
</feature>
<evidence type="ECO:0000256" key="2">
    <source>
        <dbReference type="SAM" id="MobiDB-lite"/>
    </source>
</evidence>
<proteinExistence type="predicted"/>
<feature type="coiled-coil region" evidence="1">
    <location>
        <begin position="440"/>
        <end position="474"/>
    </location>
</feature>
<dbReference type="OMA" id="IMSMRTQ"/>
<feature type="region of interest" description="Disordered" evidence="2">
    <location>
        <begin position="98"/>
        <end position="166"/>
    </location>
</feature>
<feature type="coiled-coil region" evidence="1">
    <location>
        <begin position="578"/>
        <end position="605"/>
    </location>
</feature>
<evidence type="ECO:0000256" key="1">
    <source>
        <dbReference type="SAM" id="Coils"/>
    </source>
</evidence>
<feature type="region of interest" description="Disordered" evidence="2">
    <location>
        <begin position="23"/>
        <end position="47"/>
    </location>
</feature>
<feature type="compositionally biased region" description="Basic residues" evidence="2">
    <location>
        <begin position="27"/>
        <end position="41"/>
    </location>
</feature>
<evidence type="ECO:0000313" key="4">
    <source>
        <dbReference type="Proteomes" id="UP000054558"/>
    </source>
</evidence>
<feature type="compositionally biased region" description="Basic and acidic residues" evidence="2">
    <location>
        <begin position="120"/>
        <end position="149"/>
    </location>
</feature>